<feature type="domain" description="Transglycosylase SLT" evidence="3">
    <location>
        <begin position="48"/>
        <end position="155"/>
    </location>
</feature>
<dbReference type="InterPro" id="IPR008258">
    <property type="entry name" value="Transglycosylase_SLT_dom_1"/>
</dbReference>
<proteinExistence type="inferred from homology"/>
<evidence type="ECO:0000259" key="3">
    <source>
        <dbReference type="Pfam" id="PF01464"/>
    </source>
</evidence>
<dbReference type="KEGG" id="nik:F5I99_03565"/>
<keyword evidence="5" id="KW-1185">Reference proteome</keyword>
<feature type="chain" id="PRO_5023942997" evidence="2">
    <location>
        <begin position="23"/>
        <end position="204"/>
    </location>
</feature>
<sequence>MRSLAMILCLLLLLVACQPAQAQIPHSAHQYRNDLTRQARLIWGLNAPVALFAAQVHQESAWNVRAVSPVGAKGLAQFMPATAAWMPDIDRSLANPQPFNPTWSFRALARYNYWHFQRIKADTDCDRWAFTLSAYNGGLGWVLRDKARAAENGDSRWLYWDHTERYNAGRSAANFRENRDYVQRIIHRHQSHYATWGPSVCASH</sequence>
<accession>A0A5J6LAK2</accession>
<evidence type="ECO:0000313" key="4">
    <source>
        <dbReference type="EMBL" id="QEW05639.1"/>
    </source>
</evidence>
<dbReference type="Gene3D" id="1.10.530.10">
    <property type="match status" value="1"/>
</dbReference>
<protein>
    <submittedName>
        <fullName evidence="4">Transglycosylase SLT domain-containing protein</fullName>
    </submittedName>
</protein>
<evidence type="ECO:0000313" key="5">
    <source>
        <dbReference type="Proteomes" id="UP000325606"/>
    </source>
</evidence>
<evidence type="ECO:0000256" key="1">
    <source>
        <dbReference type="ARBA" id="ARBA00007734"/>
    </source>
</evidence>
<dbReference type="PANTHER" id="PTHR37423">
    <property type="entry name" value="SOLUBLE LYTIC MUREIN TRANSGLYCOSYLASE-RELATED"/>
    <property type="match status" value="1"/>
</dbReference>
<keyword evidence="2" id="KW-0732">Signal</keyword>
<gene>
    <name evidence="4" type="ORF">F5I99_03565</name>
</gene>
<evidence type="ECO:0000256" key="2">
    <source>
        <dbReference type="SAM" id="SignalP"/>
    </source>
</evidence>
<feature type="signal peptide" evidence="2">
    <location>
        <begin position="1"/>
        <end position="22"/>
    </location>
</feature>
<dbReference type="PANTHER" id="PTHR37423:SF2">
    <property type="entry name" value="MEMBRANE-BOUND LYTIC MUREIN TRANSGLYCOSYLASE C"/>
    <property type="match status" value="1"/>
</dbReference>
<comment type="similarity">
    <text evidence="1">Belongs to the transglycosylase Slt family.</text>
</comment>
<dbReference type="RefSeq" id="WP_151053683.1">
    <property type="nucleotide sequence ID" value="NZ_CP044222.1"/>
</dbReference>
<dbReference type="EMBL" id="CP044222">
    <property type="protein sequence ID" value="QEW05639.1"/>
    <property type="molecule type" value="Genomic_DNA"/>
</dbReference>
<dbReference type="SUPFAM" id="SSF53955">
    <property type="entry name" value="Lysozyme-like"/>
    <property type="match status" value="1"/>
</dbReference>
<name>A0A5J6LAK2_9GAMM</name>
<dbReference type="PROSITE" id="PS51257">
    <property type="entry name" value="PROKAR_LIPOPROTEIN"/>
    <property type="match status" value="1"/>
</dbReference>
<dbReference type="Proteomes" id="UP000325606">
    <property type="component" value="Chromosome"/>
</dbReference>
<dbReference type="AlphaFoldDB" id="A0A5J6LAK2"/>
<organism evidence="4 5">
    <name type="scientific">Nitrincola iocasae</name>
    <dbReference type="NCBI Taxonomy" id="2614693"/>
    <lineage>
        <taxon>Bacteria</taxon>
        <taxon>Pseudomonadati</taxon>
        <taxon>Pseudomonadota</taxon>
        <taxon>Gammaproteobacteria</taxon>
        <taxon>Oceanospirillales</taxon>
        <taxon>Oceanospirillaceae</taxon>
        <taxon>Nitrincola</taxon>
    </lineage>
</organism>
<reference evidence="4 5" key="1">
    <citation type="submission" date="2019-09" db="EMBL/GenBank/DDBJ databases">
        <title>Nitrincola iocasae sp. nov., a bacterium isolated from the sediment collected at a cold seep field in South China Sea.</title>
        <authorList>
            <person name="Zhang H."/>
            <person name="Wang H."/>
            <person name="Li C."/>
        </authorList>
    </citation>
    <scope>NUCLEOTIDE SEQUENCE [LARGE SCALE GENOMIC DNA]</scope>
    <source>
        <strain evidence="4 5">KXZD1103</strain>
    </source>
</reference>
<dbReference type="InterPro" id="IPR023346">
    <property type="entry name" value="Lysozyme-like_dom_sf"/>
</dbReference>
<dbReference type="Pfam" id="PF01464">
    <property type="entry name" value="SLT"/>
    <property type="match status" value="1"/>
</dbReference>